<dbReference type="Pfam" id="PF04294">
    <property type="entry name" value="VanW"/>
    <property type="match status" value="1"/>
</dbReference>
<accession>A0A318TMG2</accession>
<dbReference type="InterPro" id="IPR007391">
    <property type="entry name" value="Vancomycin_resist_VanW"/>
</dbReference>
<dbReference type="PANTHER" id="PTHR35788">
    <property type="entry name" value="EXPORTED PROTEIN-RELATED"/>
    <property type="match status" value="1"/>
</dbReference>
<proteinExistence type="predicted"/>
<gene>
    <name evidence="1" type="ORF">BJ095_11631</name>
</gene>
<keyword evidence="2" id="KW-1185">Reference proteome</keyword>
<protein>
    <submittedName>
        <fullName evidence="1">VanW like protein</fullName>
    </submittedName>
</protein>
<dbReference type="PANTHER" id="PTHR35788:SF1">
    <property type="entry name" value="EXPORTED PROTEIN"/>
    <property type="match status" value="1"/>
</dbReference>
<evidence type="ECO:0000313" key="1">
    <source>
        <dbReference type="EMBL" id="PYF05683.1"/>
    </source>
</evidence>
<dbReference type="InterPro" id="IPR052913">
    <property type="entry name" value="Glycopeptide_resist_protein"/>
</dbReference>
<evidence type="ECO:0000313" key="2">
    <source>
        <dbReference type="Proteomes" id="UP000247416"/>
    </source>
</evidence>
<organism evidence="1 2">
    <name type="scientific">Ureibacillus chungkukjangi</name>
    <dbReference type="NCBI Taxonomy" id="1202712"/>
    <lineage>
        <taxon>Bacteria</taxon>
        <taxon>Bacillati</taxon>
        <taxon>Bacillota</taxon>
        <taxon>Bacilli</taxon>
        <taxon>Bacillales</taxon>
        <taxon>Caryophanaceae</taxon>
        <taxon>Ureibacillus</taxon>
    </lineage>
</organism>
<dbReference type="EMBL" id="QJTJ01000016">
    <property type="protein sequence ID" value="PYF05683.1"/>
    <property type="molecule type" value="Genomic_DNA"/>
</dbReference>
<dbReference type="AlphaFoldDB" id="A0A318TMG2"/>
<sequence length="306" mass="34338">MLMNKIIPILIILLLSVNITTIQAEKEGDESISSRTIKIIDPFTKDLIKTFTPSDYEIAIDITQYKKQIKVWVRDFSDGYRKPMILDKIEENGELIKGRPLITVNEEELVEQIVQHSLSGGEIELPLNYSQSDYSEKDLPYFNEVVLASYSTRFRAFNSGRSKNIELSANAINNVIVGNNDIFSFNSVVGPRDVASGYQMAPEIIKGKMVMGIGGGICQTSSTLFNAVDQLGLKIIERHNHSRDVGYVPEGRDATVSFGGLDFVFQNTIGVPFIVKTYYQKGAITIQIKTSKEYEQILKNELSHLQ</sequence>
<dbReference type="Proteomes" id="UP000247416">
    <property type="component" value="Unassembled WGS sequence"/>
</dbReference>
<comment type="caution">
    <text evidence="1">The sequence shown here is derived from an EMBL/GenBank/DDBJ whole genome shotgun (WGS) entry which is preliminary data.</text>
</comment>
<name>A0A318TMG2_9BACL</name>
<reference evidence="1 2" key="1">
    <citation type="submission" date="2018-06" db="EMBL/GenBank/DDBJ databases">
        <title>Genomic Encyclopedia of Archaeal and Bacterial Type Strains, Phase II (KMG-II): from individual species to whole genera.</title>
        <authorList>
            <person name="Goeker M."/>
        </authorList>
    </citation>
    <scope>NUCLEOTIDE SEQUENCE [LARGE SCALE GENOMIC DNA]</scope>
    <source>
        <strain evidence="1 2">KACC 16626</strain>
    </source>
</reference>